<proteinExistence type="predicted"/>
<sequence length="91" mass="10045">MTVMKAADEDVGDVLRGGDSGANVDDGGFSPEWLSNGTPICKSPRWRKKEPAMEEEKKEEEEEEEEEEANNGYSIEGDEDDGGNWSITVFS</sequence>
<keyword evidence="3" id="KW-1185">Reference proteome</keyword>
<protein>
    <submittedName>
        <fullName evidence="2">Uncharacterized protein</fullName>
    </submittedName>
</protein>
<evidence type="ECO:0000256" key="1">
    <source>
        <dbReference type="SAM" id="MobiDB-lite"/>
    </source>
</evidence>
<gene>
    <name evidence="2" type="ORF">MERR_LOCUS25840</name>
</gene>
<dbReference type="Proteomes" id="UP000467841">
    <property type="component" value="Unassembled WGS sequence"/>
</dbReference>
<name>A0A6D2J658_9BRAS</name>
<evidence type="ECO:0000313" key="3">
    <source>
        <dbReference type="Proteomes" id="UP000467841"/>
    </source>
</evidence>
<evidence type="ECO:0000313" key="2">
    <source>
        <dbReference type="EMBL" id="CAA7038605.1"/>
    </source>
</evidence>
<accession>A0A6D2J658</accession>
<dbReference type="AlphaFoldDB" id="A0A6D2J658"/>
<comment type="caution">
    <text evidence="2">The sequence shown here is derived from an EMBL/GenBank/DDBJ whole genome shotgun (WGS) entry which is preliminary data.</text>
</comment>
<feature type="region of interest" description="Disordered" evidence="1">
    <location>
        <begin position="1"/>
        <end position="91"/>
    </location>
</feature>
<feature type="compositionally biased region" description="Acidic residues" evidence="1">
    <location>
        <begin position="57"/>
        <end position="69"/>
    </location>
</feature>
<reference evidence="2" key="1">
    <citation type="submission" date="2020-01" db="EMBL/GenBank/DDBJ databases">
        <authorList>
            <person name="Mishra B."/>
        </authorList>
    </citation>
    <scope>NUCLEOTIDE SEQUENCE [LARGE SCALE GENOMIC DNA]</scope>
</reference>
<dbReference type="EMBL" id="CACVBM020001196">
    <property type="protein sequence ID" value="CAA7038605.1"/>
    <property type="molecule type" value="Genomic_DNA"/>
</dbReference>
<organism evidence="2 3">
    <name type="scientific">Microthlaspi erraticum</name>
    <dbReference type="NCBI Taxonomy" id="1685480"/>
    <lineage>
        <taxon>Eukaryota</taxon>
        <taxon>Viridiplantae</taxon>
        <taxon>Streptophyta</taxon>
        <taxon>Embryophyta</taxon>
        <taxon>Tracheophyta</taxon>
        <taxon>Spermatophyta</taxon>
        <taxon>Magnoliopsida</taxon>
        <taxon>eudicotyledons</taxon>
        <taxon>Gunneridae</taxon>
        <taxon>Pentapetalae</taxon>
        <taxon>rosids</taxon>
        <taxon>malvids</taxon>
        <taxon>Brassicales</taxon>
        <taxon>Brassicaceae</taxon>
        <taxon>Coluteocarpeae</taxon>
        <taxon>Microthlaspi</taxon>
    </lineage>
</organism>